<evidence type="ECO:0000313" key="2">
    <source>
        <dbReference type="Proteomes" id="UP001301958"/>
    </source>
</evidence>
<comment type="caution">
    <text evidence="1">The sequence shown here is derived from an EMBL/GenBank/DDBJ whole genome shotgun (WGS) entry which is preliminary data.</text>
</comment>
<proteinExistence type="predicted"/>
<reference evidence="1" key="1">
    <citation type="journal article" date="2023" name="Mol. Phylogenet. Evol.">
        <title>Genome-scale phylogeny and comparative genomics of the fungal order Sordariales.</title>
        <authorList>
            <person name="Hensen N."/>
            <person name="Bonometti L."/>
            <person name="Westerberg I."/>
            <person name="Brannstrom I.O."/>
            <person name="Guillou S."/>
            <person name="Cros-Aarteil S."/>
            <person name="Calhoun S."/>
            <person name="Haridas S."/>
            <person name="Kuo A."/>
            <person name="Mondo S."/>
            <person name="Pangilinan J."/>
            <person name="Riley R."/>
            <person name="LaButti K."/>
            <person name="Andreopoulos B."/>
            <person name="Lipzen A."/>
            <person name="Chen C."/>
            <person name="Yan M."/>
            <person name="Daum C."/>
            <person name="Ng V."/>
            <person name="Clum A."/>
            <person name="Steindorff A."/>
            <person name="Ohm R.A."/>
            <person name="Martin F."/>
            <person name="Silar P."/>
            <person name="Natvig D.O."/>
            <person name="Lalanne C."/>
            <person name="Gautier V."/>
            <person name="Ament-Velasquez S.L."/>
            <person name="Kruys A."/>
            <person name="Hutchinson M.I."/>
            <person name="Powell A.J."/>
            <person name="Barry K."/>
            <person name="Miller A.N."/>
            <person name="Grigoriev I.V."/>
            <person name="Debuchy R."/>
            <person name="Gladieux P."/>
            <person name="Hiltunen Thoren M."/>
            <person name="Johannesson H."/>
        </authorList>
    </citation>
    <scope>NUCLEOTIDE SEQUENCE</scope>
    <source>
        <strain evidence="1">CBS 990.96</strain>
    </source>
</reference>
<name>A0AAN7BEZ9_9PEZI</name>
<accession>A0AAN7BEZ9</accession>
<keyword evidence="2" id="KW-1185">Reference proteome</keyword>
<gene>
    <name evidence="1" type="ORF">QBC38DRAFT_521809</name>
</gene>
<evidence type="ECO:0000313" key="1">
    <source>
        <dbReference type="EMBL" id="KAK4221558.1"/>
    </source>
</evidence>
<protein>
    <submittedName>
        <fullName evidence="1">Uncharacterized protein</fullName>
    </submittedName>
</protein>
<dbReference type="EMBL" id="MU865535">
    <property type="protein sequence ID" value="KAK4221558.1"/>
    <property type="molecule type" value="Genomic_DNA"/>
</dbReference>
<dbReference type="AlphaFoldDB" id="A0AAN7BEZ9"/>
<reference evidence="1" key="2">
    <citation type="submission" date="2023-05" db="EMBL/GenBank/DDBJ databases">
        <authorList>
            <consortium name="Lawrence Berkeley National Laboratory"/>
            <person name="Steindorff A."/>
            <person name="Hensen N."/>
            <person name="Bonometti L."/>
            <person name="Westerberg I."/>
            <person name="Brannstrom I.O."/>
            <person name="Guillou S."/>
            <person name="Cros-Aarteil S."/>
            <person name="Calhoun S."/>
            <person name="Haridas S."/>
            <person name="Kuo A."/>
            <person name="Mondo S."/>
            <person name="Pangilinan J."/>
            <person name="Riley R."/>
            <person name="Labutti K."/>
            <person name="Andreopoulos B."/>
            <person name="Lipzen A."/>
            <person name="Chen C."/>
            <person name="Yanf M."/>
            <person name="Daum C."/>
            <person name="Ng V."/>
            <person name="Clum A."/>
            <person name="Ohm R."/>
            <person name="Martin F."/>
            <person name="Silar P."/>
            <person name="Natvig D."/>
            <person name="Lalanne C."/>
            <person name="Gautier V."/>
            <person name="Ament-Velasquez S.L."/>
            <person name="Kruys A."/>
            <person name="Hutchinson M.I."/>
            <person name="Powell A.J."/>
            <person name="Barry K."/>
            <person name="Miller A.N."/>
            <person name="Grigoriev I.V."/>
            <person name="Debuchy R."/>
            <person name="Gladieux P."/>
            <person name="Thoren M.H."/>
            <person name="Johannesson H."/>
        </authorList>
    </citation>
    <scope>NUCLEOTIDE SEQUENCE</scope>
    <source>
        <strain evidence="1">CBS 990.96</strain>
    </source>
</reference>
<organism evidence="1 2">
    <name type="scientific">Podospora fimiseda</name>
    <dbReference type="NCBI Taxonomy" id="252190"/>
    <lineage>
        <taxon>Eukaryota</taxon>
        <taxon>Fungi</taxon>
        <taxon>Dikarya</taxon>
        <taxon>Ascomycota</taxon>
        <taxon>Pezizomycotina</taxon>
        <taxon>Sordariomycetes</taxon>
        <taxon>Sordariomycetidae</taxon>
        <taxon>Sordariales</taxon>
        <taxon>Podosporaceae</taxon>
        <taxon>Podospora</taxon>
    </lineage>
</organism>
<sequence>MPLHCVTSPSQTNSPGGLVLRLLKTPRSFVRHRAGEFASDNITLRDLDKVIDPTPSLVCVLKTLTGDEFSRFDHSFAFRATWTCALEKDRQWTHTLTPYDPRECYMKQDSFHPASWDESTWWFMTDGQSWFTGLLYLMMTPKEEGICPPPIWIFCGSTQVKDEQGAPQLTPWIVPWRGQYGGGWEEQKNVAVQDKLPDILKMSQSMNYPFFLEYTGRKIREMLRDQGPIVD</sequence>
<dbReference type="Proteomes" id="UP001301958">
    <property type="component" value="Unassembled WGS sequence"/>
</dbReference>